<dbReference type="SUPFAM" id="SSF48452">
    <property type="entry name" value="TPR-like"/>
    <property type="match status" value="1"/>
</dbReference>
<reference evidence="3 4" key="1">
    <citation type="submission" date="2017-02" db="EMBL/GenBank/DDBJ databases">
        <authorList>
            <person name="Peterson S.W."/>
        </authorList>
    </citation>
    <scope>NUCLEOTIDE SEQUENCE [LARGE SCALE GENOMIC DNA]</scope>
    <source>
        <strain evidence="3 4">S285</strain>
    </source>
</reference>
<dbReference type="STRING" id="655015.B1812_07195"/>
<dbReference type="Pfam" id="PF13424">
    <property type="entry name" value="TPR_12"/>
    <property type="match status" value="1"/>
</dbReference>
<evidence type="ECO:0008006" key="5">
    <source>
        <dbReference type="Google" id="ProtNLM"/>
    </source>
</evidence>
<feature type="coiled-coil region" evidence="1">
    <location>
        <begin position="64"/>
        <end position="147"/>
    </location>
</feature>
<keyword evidence="1" id="KW-0175">Coiled coil</keyword>
<sequence>MVEQALYSTLGFLVAALFFLALVPLLQRRAERLTRRRLESRMPFTFEQIDAQQSMLLARCAVSQRRFEQKLESLEAARTQAMMEAGRRLFEVQTLREQFEASSRSVARLENEAAERARDLADVKRRLEATQSALEALKLEKSAFAREHEILCARLEVYESRHATEPDAAAIAAARAEREPSGTPAMIGGWDDWADQAALEPLDRGDAFAFLRRRAGERGEAGAAAIIEVLGSTPLSLELAAAHCRRLGTPFSTYAADAGLLMASTPGRGSSAGLAAAFALSVGAARGLSSAAERLVAFLGLCAGERAPWLLVEGVSRDPAEARSATCALTDLALATPASFADGVPALLMRQPLHELARERAQQMTDGEAVAESLLRRLSEIYPTDAFGNPESRSLCAKLTPHVVEICATKRLQSAFNETRADLKVRAGDYLLAEGDHAGAAALFQSALSIRESLFGPSHPETAASLDTLAAARCAQGDFAGAHALLERSRKIFETGFGLDYLATGRRQVLCARMLLKLGRPREALALAEAALARLRADGRSRHPWTIDAAFVVVEALEALGKKRRAASLRREFSGAPVSEPAQGGGLADRLLERLHGLVWGGYAARNHR</sequence>
<dbReference type="AlphaFoldDB" id="A0A1W6MTJ7"/>
<keyword evidence="2" id="KW-0472">Membrane</keyword>
<dbReference type="Proteomes" id="UP000193978">
    <property type="component" value="Chromosome"/>
</dbReference>
<evidence type="ECO:0000256" key="2">
    <source>
        <dbReference type="SAM" id="Phobius"/>
    </source>
</evidence>
<organism evidence="3 4">
    <name type="scientific">Methylocystis bryophila</name>
    <dbReference type="NCBI Taxonomy" id="655015"/>
    <lineage>
        <taxon>Bacteria</taxon>
        <taxon>Pseudomonadati</taxon>
        <taxon>Pseudomonadota</taxon>
        <taxon>Alphaproteobacteria</taxon>
        <taxon>Hyphomicrobiales</taxon>
        <taxon>Methylocystaceae</taxon>
        <taxon>Methylocystis</taxon>
    </lineage>
</organism>
<protein>
    <recommendedName>
        <fullName evidence="5">MalT-like TPR region domain-containing protein</fullName>
    </recommendedName>
</protein>
<evidence type="ECO:0000256" key="1">
    <source>
        <dbReference type="SAM" id="Coils"/>
    </source>
</evidence>
<proteinExistence type="predicted"/>
<evidence type="ECO:0000313" key="3">
    <source>
        <dbReference type="EMBL" id="ARN80897.1"/>
    </source>
</evidence>
<keyword evidence="2" id="KW-1133">Transmembrane helix</keyword>
<accession>A0A1W6MTJ7</accession>
<keyword evidence="2" id="KW-0812">Transmembrane</keyword>
<feature type="transmembrane region" description="Helical" evidence="2">
    <location>
        <begin position="6"/>
        <end position="26"/>
    </location>
</feature>
<evidence type="ECO:0000313" key="4">
    <source>
        <dbReference type="Proteomes" id="UP000193978"/>
    </source>
</evidence>
<dbReference type="EMBL" id="CP019948">
    <property type="protein sequence ID" value="ARN80897.1"/>
    <property type="molecule type" value="Genomic_DNA"/>
</dbReference>
<dbReference type="OrthoDB" id="9787760at2"/>
<dbReference type="KEGG" id="mbry:B1812_07195"/>
<dbReference type="InterPro" id="IPR011990">
    <property type="entry name" value="TPR-like_helical_dom_sf"/>
</dbReference>
<gene>
    <name evidence="3" type="ORF">B1812_07195</name>
</gene>
<keyword evidence="4" id="KW-1185">Reference proteome</keyword>
<dbReference type="Gene3D" id="1.25.40.10">
    <property type="entry name" value="Tetratricopeptide repeat domain"/>
    <property type="match status" value="1"/>
</dbReference>
<name>A0A1W6MTJ7_9HYPH</name>
<dbReference type="RefSeq" id="WP_158658647.1">
    <property type="nucleotide sequence ID" value="NZ_AP027149.1"/>
</dbReference>